<dbReference type="Proteomes" id="UP001642484">
    <property type="component" value="Unassembled WGS sequence"/>
</dbReference>
<dbReference type="PANTHER" id="PTHR38130">
    <property type="entry name" value="EF-HAND DOMAIN-CONTAINING PROTEIN"/>
    <property type="match status" value="1"/>
</dbReference>
<accession>A0ABP0P1M3</accession>
<proteinExistence type="predicted"/>
<evidence type="ECO:0000313" key="2">
    <source>
        <dbReference type="Proteomes" id="UP001642484"/>
    </source>
</evidence>
<protein>
    <submittedName>
        <fullName evidence="1">Uncharacterized protein</fullName>
    </submittedName>
</protein>
<evidence type="ECO:0000313" key="1">
    <source>
        <dbReference type="EMBL" id="CAK9069543.1"/>
    </source>
</evidence>
<comment type="caution">
    <text evidence="1">The sequence shown here is derived from an EMBL/GenBank/DDBJ whole genome shotgun (WGS) entry which is preliminary data.</text>
</comment>
<dbReference type="PANTHER" id="PTHR38130:SF1">
    <property type="entry name" value="EF-HAND DOMAIN-CONTAINING PROTEIN"/>
    <property type="match status" value="1"/>
</dbReference>
<dbReference type="EMBL" id="CAXAMN010022461">
    <property type="protein sequence ID" value="CAK9069543.1"/>
    <property type="molecule type" value="Genomic_DNA"/>
</dbReference>
<sequence length="334" mass="37176">MPLTAIGYAVPPQGLAMLADPTEDVPFGSRKDAMSLDVVRPKDVPRGRVRYEKDYQQSLACDDIAGARPEYMLRSLHLDGAPPKEPIKDSTPRTYRELKKAKDMSLSTHDVDGAQSKVQIFTTTRNTNPLTPRYNLQSTERTEAPANPMRLHDGTLRESMDFKADSVSRFPLRDYQHNPADGRDIELSQPNIKGRTYVPNREDLKRTLEKSGERILCGKSALPQHPRHALHPEYLVHTKTTHPFYQADVDNPLAPRKVAHVEGSSSRVLHRDNGEPQASLIRADVPGAVPQRFKGHVPVNIYDPPQVTPFSMFTGLTCTDIEGAQTGTRKGGAC</sequence>
<gene>
    <name evidence="1" type="ORF">CCMP2556_LOCUS34205</name>
</gene>
<name>A0ABP0P1M3_9DINO</name>
<reference evidence="1 2" key="1">
    <citation type="submission" date="2024-02" db="EMBL/GenBank/DDBJ databases">
        <authorList>
            <person name="Chen Y."/>
            <person name="Shah S."/>
            <person name="Dougan E. K."/>
            <person name="Thang M."/>
            <person name="Chan C."/>
        </authorList>
    </citation>
    <scope>NUCLEOTIDE SEQUENCE [LARGE SCALE GENOMIC DNA]</scope>
</reference>
<keyword evidence="2" id="KW-1185">Reference proteome</keyword>
<organism evidence="1 2">
    <name type="scientific">Durusdinium trenchii</name>
    <dbReference type="NCBI Taxonomy" id="1381693"/>
    <lineage>
        <taxon>Eukaryota</taxon>
        <taxon>Sar</taxon>
        <taxon>Alveolata</taxon>
        <taxon>Dinophyceae</taxon>
        <taxon>Suessiales</taxon>
        <taxon>Symbiodiniaceae</taxon>
        <taxon>Durusdinium</taxon>
    </lineage>
</organism>